<proteinExistence type="inferred from homology"/>
<evidence type="ECO:0000259" key="7">
    <source>
        <dbReference type="Pfam" id="PF25789"/>
    </source>
</evidence>
<dbReference type="PANTHER" id="PTHR21373">
    <property type="entry name" value="GLUCOSE REPRESSIBLE PROTEIN MAK10"/>
    <property type="match status" value="1"/>
</dbReference>
<dbReference type="Pfam" id="PF04112">
    <property type="entry name" value="Mak10"/>
    <property type="match status" value="2"/>
</dbReference>
<accession>A0A812C3S4</accession>
<protein>
    <recommendedName>
        <fullName evidence="4">Protein MAK10 homolog</fullName>
    </recommendedName>
</protein>
<feature type="compositionally biased region" description="Basic residues" evidence="5">
    <location>
        <begin position="569"/>
        <end position="582"/>
    </location>
</feature>
<sequence>MAEQAEDGMVAAFRTNPERENELAPEQIQQPTRPAYQWVDITDEFTRACSELRLGELLRDSSFSLFEAMSAIEMMDPKMDAGMLCNQTKRKVLNFDQSIQAGSVKIKDLTYPELIGIMDATLACLVTWLEGHSLAQTVFTNLYLHNPYIIEDRYLKAFCICMLKIVDIIRDRVNRAGAFEEEDFQPVTYGFKMAAETSDVRAIGMMKEVEEELNRIIKNTRSKPGTQRDSDTELEHNLSVAVYNRIKFYRMFLTVLMSFSKEKCEGIPQAQRLLTQLIELVPAMTSELDLGIQAEGGGVTKTDYPTIMGFESLVNQRLLPPTFPRYTMIKSRKEALYYMEHQLLRRLQTVTFITEITSLHNMLEVFTEFSKTCPCVLSRSLLQLLFLPFSKKLFGIYSIVDSLKESIRNFIAPVALFPKSNLYSNPQAKEYVDAFLNKAVRPICTIFQITGHNRARQREKWTHILEELAALQEEADKVDSYLHNQLIKTEPTKVHLACFGTWVLYHTLYVMINYTLAGLELELYAPYEYHYIFWYLHEMLYAWMVSTLIRADSFLMEHEAQNDQQVKGRNNRKNKKKKRTKTLSREITLNQGHQQLFGGYHKALMGFQLDGRMKQAKFEFDNEEVRYSHRFAPFVHFVTPPMVHYSRYKEMNDPAKYNYERASTEMYGLACKHFHQAKTFYENIPNPNEEIQNLIKIAKTNFVVMKLLLSGHKKDSSEAPEFDFNSEKKVFRVGILASWVEKLFCFYSNWPDLLHLLEVATF</sequence>
<evidence type="ECO:0000256" key="3">
    <source>
        <dbReference type="ARBA" id="ARBA00022490"/>
    </source>
</evidence>
<comment type="caution">
    <text evidence="8">The sequence shown here is derived from an EMBL/GenBank/DDBJ whole genome shotgun (WGS) entry which is preliminary data.</text>
</comment>
<dbReference type="InterPro" id="IPR057983">
    <property type="entry name" value="NAA35-like_N"/>
</dbReference>
<name>A0A812C3S4_ACAPH</name>
<comment type="similarity">
    <text evidence="2">Belongs to the MAK10 family.</text>
</comment>
<dbReference type="PANTHER" id="PTHR21373:SF0">
    <property type="entry name" value="N-ALPHA-ACETYLTRANSFERASE 35, NATC AUXILIARY SUBUNIT"/>
    <property type="match status" value="1"/>
</dbReference>
<dbReference type="OrthoDB" id="269405at2759"/>
<organism evidence="8 9">
    <name type="scientific">Acanthosepion pharaonis</name>
    <name type="common">Pharaoh cuttlefish</name>
    <name type="synonym">Sepia pharaonis</name>
    <dbReference type="NCBI Taxonomy" id="158019"/>
    <lineage>
        <taxon>Eukaryota</taxon>
        <taxon>Metazoa</taxon>
        <taxon>Spiralia</taxon>
        <taxon>Lophotrochozoa</taxon>
        <taxon>Mollusca</taxon>
        <taxon>Cephalopoda</taxon>
        <taxon>Coleoidea</taxon>
        <taxon>Decapodiformes</taxon>
        <taxon>Sepiida</taxon>
        <taxon>Sepiina</taxon>
        <taxon>Sepiidae</taxon>
        <taxon>Acanthosepion</taxon>
    </lineage>
</organism>
<evidence type="ECO:0000256" key="1">
    <source>
        <dbReference type="ARBA" id="ARBA00004496"/>
    </source>
</evidence>
<evidence type="ECO:0000313" key="8">
    <source>
        <dbReference type="EMBL" id="CAE1252337.1"/>
    </source>
</evidence>
<keyword evidence="3" id="KW-0963">Cytoplasm</keyword>
<evidence type="ECO:0000313" key="9">
    <source>
        <dbReference type="Proteomes" id="UP000597762"/>
    </source>
</evidence>
<evidence type="ECO:0000256" key="4">
    <source>
        <dbReference type="ARBA" id="ARBA00030494"/>
    </source>
</evidence>
<feature type="domain" description="NAA35-like N-terminal" evidence="6">
    <location>
        <begin position="55"/>
        <end position="148"/>
    </location>
</feature>
<feature type="domain" description="NAA35-like N-terminal" evidence="6">
    <location>
        <begin position="152"/>
        <end position="198"/>
    </location>
</feature>
<feature type="region of interest" description="Disordered" evidence="5">
    <location>
        <begin position="561"/>
        <end position="582"/>
    </location>
</feature>
<dbReference type="AlphaFoldDB" id="A0A812C3S4"/>
<dbReference type="Proteomes" id="UP000597762">
    <property type="component" value="Unassembled WGS sequence"/>
</dbReference>
<evidence type="ECO:0000259" key="6">
    <source>
        <dbReference type="Pfam" id="PF04112"/>
    </source>
</evidence>
<evidence type="ECO:0000256" key="2">
    <source>
        <dbReference type="ARBA" id="ARBA00006289"/>
    </source>
</evidence>
<dbReference type="Pfam" id="PF25789">
    <property type="entry name" value="TPR_NAA35"/>
    <property type="match status" value="1"/>
</dbReference>
<evidence type="ECO:0000256" key="5">
    <source>
        <dbReference type="SAM" id="MobiDB-lite"/>
    </source>
</evidence>
<dbReference type="InterPro" id="IPR057982">
    <property type="entry name" value="TPR_NAA35"/>
</dbReference>
<keyword evidence="9" id="KW-1185">Reference proteome</keyword>
<dbReference type="InterPro" id="IPR007244">
    <property type="entry name" value="Naa35_N"/>
</dbReference>
<dbReference type="EMBL" id="CAHIKZ030001099">
    <property type="protein sequence ID" value="CAE1252337.1"/>
    <property type="molecule type" value="Genomic_DNA"/>
</dbReference>
<feature type="domain" description="NAA35-like TPR repeats" evidence="7">
    <location>
        <begin position="351"/>
        <end position="726"/>
    </location>
</feature>
<gene>
    <name evidence="8" type="ORF">SPHA_27922</name>
</gene>
<dbReference type="GO" id="GO:0031417">
    <property type="term" value="C:NatC complex"/>
    <property type="evidence" value="ECO:0007669"/>
    <property type="project" value="InterPro"/>
</dbReference>
<comment type="subcellular location">
    <subcellularLocation>
        <location evidence="1">Cytoplasm</location>
    </subcellularLocation>
</comment>
<reference evidence="8" key="1">
    <citation type="submission" date="2021-01" db="EMBL/GenBank/DDBJ databases">
        <authorList>
            <person name="Li R."/>
            <person name="Bekaert M."/>
        </authorList>
    </citation>
    <scope>NUCLEOTIDE SEQUENCE</scope>
    <source>
        <strain evidence="8">Farmed</strain>
    </source>
</reference>